<keyword evidence="3" id="KW-1185">Reference proteome</keyword>
<feature type="transmembrane region" description="Helical" evidence="1">
    <location>
        <begin position="72"/>
        <end position="94"/>
    </location>
</feature>
<keyword evidence="1" id="KW-0812">Transmembrane</keyword>
<dbReference type="Proteomes" id="UP001501138">
    <property type="component" value="Unassembled WGS sequence"/>
</dbReference>
<evidence type="ECO:0000313" key="2">
    <source>
        <dbReference type="EMBL" id="GAA1721750.1"/>
    </source>
</evidence>
<protein>
    <submittedName>
        <fullName evidence="2">Uncharacterized protein</fullName>
    </submittedName>
</protein>
<reference evidence="2 3" key="1">
    <citation type="journal article" date="2019" name="Int. J. Syst. Evol. Microbiol.">
        <title>The Global Catalogue of Microorganisms (GCM) 10K type strain sequencing project: providing services to taxonomists for standard genome sequencing and annotation.</title>
        <authorList>
            <consortium name="The Broad Institute Genomics Platform"/>
            <consortium name="The Broad Institute Genome Sequencing Center for Infectious Disease"/>
            <person name="Wu L."/>
            <person name="Ma J."/>
        </authorList>
    </citation>
    <scope>NUCLEOTIDE SEQUENCE [LARGE SCALE GENOMIC DNA]</scope>
    <source>
        <strain evidence="2 3">JCM 15589</strain>
    </source>
</reference>
<comment type="caution">
    <text evidence="2">The sequence shown here is derived from an EMBL/GenBank/DDBJ whole genome shotgun (WGS) entry which is preliminary data.</text>
</comment>
<organism evidence="2 3">
    <name type="scientific">Isoptericola hypogeus</name>
    <dbReference type="NCBI Taxonomy" id="300179"/>
    <lineage>
        <taxon>Bacteria</taxon>
        <taxon>Bacillati</taxon>
        <taxon>Actinomycetota</taxon>
        <taxon>Actinomycetes</taxon>
        <taxon>Micrococcales</taxon>
        <taxon>Promicromonosporaceae</taxon>
        <taxon>Isoptericola</taxon>
    </lineage>
</organism>
<name>A0ABN2JCN5_9MICO</name>
<proteinExistence type="predicted"/>
<dbReference type="EMBL" id="BAAAPM010000003">
    <property type="protein sequence ID" value="GAA1721750.1"/>
    <property type="molecule type" value="Genomic_DNA"/>
</dbReference>
<accession>A0ABN2JCN5</accession>
<sequence>MSEFIEWGALGQVVVAGLIIGAGIPALFALGLRLLAGTTTQPQRAASGTRRAADGGVPAGPVAIARPTPARLVGAIACMGVVVGAIAFGLVFLVSGGH</sequence>
<feature type="transmembrane region" description="Helical" evidence="1">
    <location>
        <begin position="12"/>
        <end position="35"/>
    </location>
</feature>
<keyword evidence="1" id="KW-0472">Membrane</keyword>
<dbReference type="RefSeq" id="WP_344247535.1">
    <property type="nucleotide sequence ID" value="NZ_BAAAPM010000003.1"/>
</dbReference>
<gene>
    <name evidence="2" type="ORF">GCM10009809_16790</name>
</gene>
<keyword evidence="1" id="KW-1133">Transmembrane helix</keyword>
<evidence type="ECO:0000313" key="3">
    <source>
        <dbReference type="Proteomes" id="UP001501138"/>
    </source>
</evidence>
<evidence type="ECO:0000256" key="1">
    <source>
        <dbReference type="SAM" id="Phobius"/>
    </source>
</evidence>